<evidence type="ECO:0000313" key="5">
    <source>
        <dbReference type="Ensembl" id="ENSSFAP00005040447.1"/>
    </source>
</evidence>
<dbReference type="SUPFAM" id="SSF48726">
    <property type="entry name" value="Immunoglobulin"/>
    <property type="match status" value="1"/>
</dbReference>
<evidence type="ECO:0000259" key="4">
    <source>
        <dbReference type="PROSITE" id="PS50835"/>
    </source>
</evidence>
<sequence length="240" mass="26841">MEMNKHTVLTVFASMCEVYLDVSDRSLVSGLKIRSVEAQPGEDVKLLCSNFSTIPVRITWFRVTNTSHLYDIASMFESQKDMKNGEGFPKEKFVMSSNMSVVFLTIKTVNVSDSGLYFCGYYISRSPVITEATHLEVHGFSTLKYLPVGILSAVTVLLMMAIIYLVVKMKRLQKGRGESSPNPHHQGRGEDDLDYAALTIRPKTENDSSPSPDRDTDLSVIYSAPRRAQEAPEASNLMRN</sequence>
<dbReference type="InParanoid" id="A0A672IH96"/>
<keyword evidence="3" id="KW-1133">Transmembrane helix</keyword>
<dbReference type="OMA" id="VENVTIW"/>
<keyword evidence="3" id="KW-0472">Membrane</keyword>
<dbReference type="FunCoup" id="A0A672IH96">
    <property type="interactions" value="36"/>
</dbReference>
<evidence type="ECO:0000313" key="6">
    <source>
        <dbReference type="Proteomes" id="UP000472267"/>
    </source>
</evidence>
<dbReference type="Pfam" id="PF07686">
    <property type="entry name" value="V-set"/>
    <property type="match status" value="1"/>
</dbReference>
<dbReference type="InterPro" id="IPR013106">
    <property type="entry name" value="Ig_V-set"/>
</dbReference>
<dbReference type="InterPro" id="IPR007110">
    <property type="entry name" value="Ig-like_dom"/>
</dbReference>
<feature type="domain" description="Ig-like" evidence="4">
    <location>
        <begin position="26"/>
        <end position="119"/>
    </location>
</feature>
<dbReference type="InterPro" id="IPR013783">
    <property type="entry name" value="Ig-like_fold"/>
</dbReference>
<protein>
    <submittedName>
        <fullName evidence="5">Uncharacterized LOC115385858</fullName>
    </submittedName>
</protein>
<feature type="transmembrane region" description="Helical" evidence="3">
    <location>
        <begin position="145"/>
        <end position="167"/>
    </location>
</feature>
<dbReference type="AlphaFoldDB" id="A0A672IH96"/>
<dbReference type="PANTHER" id="PTHR14334:SF3">
    <property type="entry name" value="TRANSMEMBRANE AND IMMUNOGLOBULIN DOMAIN CONTAINING 2"/>
    <property type="match status" value="1"/>
</dbReference>
<dbReference type="SMART" id="SM00409">
    <property type="entry name" value="IG"/>
    <property type="match status" value="1"/>
</dbReference>
<keyword evidence="1" id="KW-0393">Immunoglobulin domain</keyword>
<evidence type="ECO:0000256" key="3">
    <source>
        <dbReference type="SAM" id="Phobius"/>
    </source>
</evidence>
<dbReference type="GO" id="GO:0009897">
    <property type="term" value="C:external side of plasma membrane"/>
    <property type="evidence" value="ECO:0007669"/>
    <property type="project" value="TreeGrafter"/>
</dbReference>
<reference evidence="5" key="1">
    <citation type="submission" date="2019-06" db="EMBL/GenBank/DDBJ databases">
        <authorList>
            <consortium name="Wellcome Sanger Institute Data Sharing"/>
        </authorList>
    </citation>
    <scope>NUCLEOTIDE SEQUENCE [LARGE SCALE GENOMIC DNA]</scope>
</reference>
<accession>A0A672IH96</accession>
<dbReference type="Gene3D" id="2.60.40.10">
    <property type="entry name" value="Immunoglobulins"/>
    <property type="match status" value="1"/>
</dbReference>
<dbReference type="GO" id="GO:0019815">
    <property type="term" value="C:B cell receptor complex"/>
    <property type="evidence" value="ECO:0007669"/>
    <property type="project" value="TreeGrafter"/>
</dbReference>
<reference evidence="5" key="3">
    <citation type="submission" date="2025-09" db="UniProtKB">
        <authorList>
            <consortium name="Ensembl"/>
        </authorList>
    </citation>
    <scope>IDENTIFICATION</scope>
</reference>
<dbReference type="PANTHER" id="PTHR14334">
    <property type="entry name" value="B-CELL ANTIGEN RECEPTOR COMPLEX-ASSOCIATED PROTEIN"/>
    <property type="match status" value="1"/>
</dbReference>
<dbReference type="GO" id="GO:0050853">
    <property type="term" value="P:B cell receptor signaling pathway"/>
    <property type="evidence" value="ECO:0007669"/>
    <property type="project" value="TreeGrafter"/>
</dbReference>
<dbReference type="InterPro" id="IPR036179">
    <property type="entry name" value="Ig-like_dom_sf"/>
</dbReference>
<dbReference type="Ensembl" id="ENSSFAT00005041939.1">
    <property type="protein sequence ID" value="ENSSFAP00005040447.1"/>
    <property type="gene ID" value="ENSSFAG00005020175.1"/>
</dbReference>
<organism evidence="5 6">
    <name type="scientific">Salarias fasciatus</name>
    <name type="common">Jewelled blenny</name>
    <name type="synonym">Blennius fasciatus</name>
    <dbReference type="NCBI Taxonomy" id="181472"/>
    <lineage>
        <taxon>Eukaryota</taxon>
        <taxon>Metazoa</taxon>
        <taxon>Chordata</taxon>
        <taxon>Craniata</taxon>
        <taxon>Vertebrata</taxon>
        <taxon>Euteleostomi</taxon>
        <taxon>Actinopterygii</taxon>
        <taxon>Neopterygii</taxon>
        <taxon>Teleostei</taxon>
        <taxon>Neoteleostei</taxon>
        <taxon>Acanthomorphata</taxon>
        <taxon>Ovalentaria</taxon>
        <taxon>Blenniimorphae</taxon>
        <taxon>Blenniiformes</taxon>
        <taxon>Blennioidei</taxon>
        <taxon>Blenniidae</taxon>
        <taxon>Salariinae</taxon>
        <taxon>Salarias</taxon>
    </lineage>
</organism>
<name>A0A672IH96_SALFA</name>
<feature type="region of interest" description="Disordered" evidence="2">
    <location>
        <begin position="175"/>
        <end position="240"/>
    </location>
</feature>
<keyword evidence="3" id="KW-0812">Transmembrane</keyword>
<reference evidence="5" key="2">
    <citation type="submission" date="2025-08" db="UniProtKB">
        <authorList>
            <consortium name="Ensembl"/>
        </authorList>
    </citation>
    <scope>IDENTIFICATION</scope>
</reference>
<proteinExistence type="predicted"/>
<gene>
    <name evidence="5" type="primary">LOC115385858</name>
</gene>
<evidence type="ECO:0000256" key="1">
    <source>
        <dbReference type="ARBA" id="ARBA00023319"/>
    </source>
</evidence>
<dbReference type="GO" id="GO:0030183">
    <property type="term" value="P:B cell differentiation"/>
    <property type="evidence" value="ECO:0007669"/>
    <property type="project" value="TreeGrafter"/>
</dbReference>
<feature type="compositionally biased region" description="Basic and acidic residues" evidence="2">
    <location>
        <begin position="202"/>
        <end position="217"/>
    </location>
</feature>
<dbReference type="CDD" id="cd00099">
    <property type="entry name" value="IgV"/>
    <property type="match status" value="1"/>
</dbReference>
<dbReference type="PROSITE" id="PS50835">
    <property type="entry name" value="IG_LIKE"/>
    <property type="match status" value="1"/>
</dbReference>
<dbReference type="InterPro" id="IPR003599">
    <property type="entry name" value="Ig_sub"/>
</dbReference>
<keyword evidence="6" id="KW-1185">Reference proteome</keyword>
<evidence type="ECO:0000256" key="2">
    <source>
        <dbReference type="SAM" id="MobiDB-lite"/>
    </source>
</evidence>
<dbReference type="Proteomes" id="UP000472267">
    <property type="component" value="Chromosome 3"/>
</dbReference>